<feature type="compositionally biased region" description="Low complexity" evidence="1">
    <location>
        <begin position="23"/>
        <end position="64"/>
    </location>
</feature>
<name>A0ABD2B240_VESSQ</name>
<feature type="non-terminal residue" evidence="2">
    <location>
        <position position="1"/>
    </location>
</feature>
<gene>
    <name evidence="2" type="ORF">V1478_007070</name>
</gene>
<dbReference type="AlphaFoldDB" id="A0ABD2B240"/>
<organism evidence="2 3">
    <name type="scientific">Vespula squamosa</name>
    <name type="common">Southern yellow jacket</name>
    <name type="synonym">Wasp</name>
    <dbReference type="NCBI Taxonomy" id="30214"/>
    <lineage>
        <taxon>Eukaryota</taxon>
        <taxon>Metazoa</taxon>
        <taxon>Ecdysozoa</taxon>
        <taxon>Arthropoda</taxon>
        <taxon>Hexapoda</taxon>
        <taxon>Insecta</taxon>
        <taxon>Pterygota</taxon>
        <taxon>Neoptera</taxon>
        <taxon>Endopterygota</taxon>
        <taxon>Hymenoptera</taxon>
        <taxon>Apocrita</taxon>
        <taxon>Aculeata</taxon>
        <taxon>Vespoidea</taxon>
        <taxon>Vespidae</taxon>
        <taxon>Vespinae</taxon>
        <taxon>Vespula</taxon>
    </lineage>
</organism>
<evidence type="ECO:0000313" key="3">
    <source>
        <dbReference type="Proteomes" id="UP001607302"/>
    </source>
</evidence>
<feature type="compositionally biased region" description="Acidic residues" evidence="1">
    <location>
        <begin position="76"/>
        <end position="91"/>
    </location>
</feature>
<comment type="caution">
    <text evidence="2">The sequence shown here is derived from an EMBL/GenBank/DDBJ whole genome shotgun (WGS) entry which is preliminary data.</text>
</comment>
<keyword evidence="3" id="KW-1185">Reference proteome</keyword>
<evidence type="ECO:0000256" key="1">
    <source>
        <dbReference type="SAM" id="MobiDB-lite"/>
    </source>
</evidence>
<reference evidence="2 3" key="1">
    <citation type="journal article" date="2024" name="Ann. Entomol. Soc. Am.">
        <title>Genomic analyses of the southern and eastern yellowjacket wasps (Hymenoptera: Vespidae) reveal evolutionary signatures of social life.</title>
        <authorList>
            <person name="Catto M.A."/>
            <person name="Caine P.B."/>
            <person name="Orr S.E."/>
            <person name="Hunt B.G."/>
            <person name="Goodisman M.A.D."/>
        </authorList>
    </citation>
    <scope>NUCLEOTIDE SEQUENCE [LARGE SCALE GENOMIC DNA]</scope>
    <source>
        <strain evidence="2">233</strain>
        <tissue evidence="2">Head and thorax</tissue>
    </source>
</reference>
<accession>A0ABD2B240</accession>
<dbReference type="EMBL" id="JAUDFV010000133">
    <property type="protein sequence ID" value="KAL2726792.1"/>
    <property type="molecule type" value="Genomic_DNA"/>
</dbReference>
<evidence type="ECO:0000313" key="2">
    <source>
        <dbReference type="EMBL" id="KAL2726792.1"/>
    </source>
</evidence>
<sequence>TNSSGVADTDLSAAPSRGKTRKIITTTTTTTSSKTPITTSKTETTKTTTTTTTTTRTTTTSTGRTKARGIRRNKEVEEDEDENKEENDDSSDSNATSAVAISIVKQLAVRREEKEGEEMLVGPRAAFLILEPRQPGEWSSALEISTGSDGKSGAAPSGIFIWVPTSQLARKSPSNWNA</sequence>
<dbReference type="Proteomes" id="UP001607302">
    <property type="component" value="Unassembled WGS sequence"/>
</dbReference>
<proteinExistence type="predicted"/>
<feature type="region of interest" description="Disordered" evidence="1">
    <location>
        <begin position="1"/>
        <end position="98"/>
    </location>
</feature>
<protein>
    <submittedName>
        <fullName evidence="2">Uncharacterized protein</fullName>
    </submittedName>
</protein>